<sequence>MGLDEKFASVRTAFYDKVGELFKTIASQFGYPENSGMPTITRVLTEGQERFPSMDSLPKRITYFPPDQCPESWFEMIFGPAPRVEPLPRYIYETQDEGFYNFYIENYKNLFFLPDSVSEFIQVKLNICLDISTLEIIREVLFIALVCYSQIVVYRLLLAWFITINPYLFPWSYLVTAVDWLDDTLQGIIPGVFGVNITGGLILGAIGALADSLNHLVFTMPFLPSEGEPTKLVINNQLKDVLVFHYLPALWYKHPIPNDIREFWFTERPDILEYMKTAYGHLDLNLFPDSYIIHQREMVGFSFLTDNFHSLF</sequence>
<gene>
    <name evidence="2" type="primary">ycf89</name>
</gene>
<dbReference type="RefSeq" id="YP_009162693.1">
    <property type="nucleotide sequence ID" value="NC_027721.1"/>
</dbReference>
<name>A0A0K1DCX7_PSEMU</name>
<dbReference type="EMBL" id="KR709240">
    <property type="protein sequence ID" value="AKT26094.1"/>
    <property type="molecule type" value="Genomic_DNA"/>
</dbReference>
<dbReference type="GeneID" id="25396199"/>
<keyword evidence="1" id="KW-0472">Membrane</keyword>
<keyword evidence="1" id="KW-1133">Transmembrane helix</keyword>
<dbReference type="AlphaFoldDB" id="A0A0K1DCX7"/>
<reference evidence="2" key="1">
    <citation type="submission" date="2015-05" db="EMBL/GenBank/DDBJ databases">
        <title>Pseudonitzschia multiseries chloroplast genome.</title>
        <authorList>
            <person name="Bi G."/>
            <person name="Cao M."/>
            <person name="Yuan X."/>
        </authorList>
    </citation>
    <scope>NUCLEOTIDE SEQUENCE</scope>
</reference>
<keyword evidence="2" id="KW-0934">Plastid</keyword>
<accession>A0A0K1DCX7</accession>
<organism evidence="2">
    <name type="scientific">Pseudo-nitzschia multiseries</name>
    <name type="common">Marine planktonic diatom</name>
    <name type="synonym">Nitzschia pungens f. multiseries</name>
    <dbReference type="NCBI Taxonomy" id="37319"/>
    <lineage>
        <taxon>Eukaryota</taxon>
        <taxon>Sar</taxon>
        <taxon>Stramenopiles</taxon>
        <taxon>Ochrophyta</taxon>
        <taxon>Bacillariophyta</taxon>
        <taxon>Bacillariophyceae</taxon>
        <taxon>Bacillariophycidae</taxon>
        <taxon>Bacillariales</taxon>
        <taxon>Bacillariaceae</taxon>
        <taxon>Pseudo-nitzschia</taxon>
    </lineage>
</organism>
<proteinExistence type="predicted"/>
<evidence type="ECO:0000256" key="1">
    <source>
        <dbReference type="SAM" id="Phobius"/>
    </source>
</evidence>
<keyword evidence="2" id="KW-0150">Chloroplast</keyword>
<evidence type="ECO:0000313" key="2">
    <source>
        <dbReference type="EMBL" id="AKT26094.1"/>
    </source>
</evidence>
<evidence type="ECO:0008006" key="3">
    <source>
        <dbReference type="Google" id="ProtNLM"/>
    </source>
</evidence>
<feature type="transmembrane region" description="Helical" evidence="1">
    <location>
        <begin position="188"/>
        <end position="210"/>
    </location>
</feature>
<geneLocation type="chloroplast" evidence="2"/>
<feature type="transmembrane region" description="Helical" evidence="1">
    <location>
        <begin position="140"/>
        <end position="168"/>
    </location>
</feature>
<keyword evidence="1" id="KW-0812">Transmembrane</keyword>
<protein>
    <recommendedName>
        <fullName evidence="3">Ycf89</fullName>
    </recommendedName>
</protein>